<comment type="caution">
    <text evidence="12">The sequence shown here is derived from an EMBL/GenBank/DDBJ whole genome shotgun (WGS) entry which is preliminary data.</text>
</comment>
<keyword evidence="5" id="KW-0573">Peptidoglycan synthesis</keyword>
<dbReference type="GO" id="GO:0009002">
    <property type="term" value="F:serine-type D-Ala-D-Ala carboxypeptidase activity"/>
    <property type="evidence" value="ECO:0007669"/>
    <property type="project" value="InterPro"/>
</dbReference>
<feature type="chain" id="PRO_5038383877" evidence="10">
    <location>
        <begin position="23"/>
        <end position="358"/>
    </location>
</feature>
<feature type="binding site" evidence="8">
    <location>
        <position position="217"/>
    </location>
    <ligand>
        <name>substrate</name>
    </ligand>
</feature>
<dbReference type="InterPro" id="IPR018044">
    <property type="entry name" value="Peptidase_S11"/>
</dbReference>
<dbReference type="Gene3D" id="3.40.710.10">
    <property type="entry name" value="DD-peptidase/beta-lactamase superfamily"/>
    <property type="match status" value="1"/>
</dbReference>
<evidence type="ECO:0000313" key="13">
    <source>
        <dbReference type="Proteomes" id="UP000823937"/>
    </source>
</evidence>
<keyword evidence="12" id="KW-0645">Protease</keyword>
<evidence type="ECO:0000256" key="10">
    <source>
        <dbReference type="SAM" id="SignalP"/>
    </source>
</evidence>
<protein>
    <submittedName>
        <fullName evidence="12">D-alanyl-D-alanine carboxypeptidase</fullName>
    </submittedName>
</protein>
<dbReference type="PANTHER" id="PTHR21581">
    <property type="entry name" value="D-ALANYL-D-ALANINE CARBOXYPEPTIDASE"/>
    <property type="match status" value="1"/>
</dbReference>
<dbReference type="Proteomes" id="UP000823937">
    <property type="component" value="Unassembled WGS sequence"/>
</dbReference>
<evidence type="ECO:0000256" key="9">
    <source>
        <dbReference type="RuleBase" id="RU004016"/>
    </source>
</evidence>
<keyword evidence="6" id="KW-0961">Cell wall biogenesis/degradation</keyword>
<dbReference type="AlphaFoldDB" id="A0A9D1TKM4"/>
<proteinExistence type="inferred from homology"/>
<feature type="active site" description="Acyl-ester intermediate" evidence="7">
    <location>
        <position position="58"/>
    </location>
</feature>
<feature type="signal peptide" evidence="10">
    <location>
        <begin position="1"/>
        <end position="22"/>
    </location>
</feature>
<evidence type="ECO:0000256" key="4">
    <source>
        <dbReference type="ARBA" id="ARBA00022960"/>
    </source>
</evidence>
<keyword evidence="3" id="KW-0378">Hydrolase</keyword>
<dbReference type="GO" id="GO:0006508">
    <property type="term" value="P:proteolysis"/>
    <property type="evidence" value="ECO:0007669"/>
    <property type="project" value="InterPro"/>
</dbReference>
<evidence type="ECO:0000256" key="8">
    <source>
        <dbReference type="PIRSR" id="PIRSR618044-2"/>
    </source>
</evidence>
<gene>
    <name evidence="12" type="ORF">H9895_07530</name>
</gene>
<dbReference type="GO" id="GO:0071555">
    <property type="term" value="P:cell wall organization"/>
    <property type="evidence" value="ECO:0007669"/>
    <property type="project" value="UniProtKB-KW"/>
</dbReference>
<accession>A0A9D1TKM4</accession>
<evidence type="ECO:0000256" key="1">
    <source>
        <dbReference type="ARBA" id="ARBA00007164"/>
    </source>
</evidence>
<reference evidence="12" key="2">
    <citation type="submission" date="2021-04" db="EMBL/GenBank/DDBJ databases">
        <authorList>
            <person name="Gilroy R."/>
        </authorList>
    </citation>
    <scope>NUCLEOTIDE SEQUENCE</scope>
    <source>
        <strain evidence="12">CHK169-2315</strain>
    </source>
</reference>
<evidence type="ECO:0000256" key="7">
    <source>
        <dbReference type="PIRSR" id="PIRSR618044-1"/>
    </source>
</evidence>
<feature type="active site" evidence="7">
    <location>
        <position position="113"/>
    </location>
</feature>
<evidence type="ECO:0000256" key="2">
    <source>
        <dbReference type="ARBA" id="ARBA00022729"/>
    </source>
</evidence>
<feature type="domain" description="Peptidase S11 D-alanyl-D-alanine carboxypeptidase A N-terminal" evidence="11">
    <location>
        <begin position="26"/>
        <end position="247"/>
    </location>
</feature>
<evidence type="ECO:0000256" key="5">
    <source>
        <dbReference type="ARBA" id="ARBA00022984"/>
    </source>
</evidence>
<dbReference type="SUPFAM" id="SSF56601">
    <property type="entry name" value="beta-lactamase/transpeptidase-like"/>
    <property type="match status" value="1"/>
</dbReference>
<evidence type="ECO:0000256" key="6">
    <source>
        <dbReference type="ARBA" id="ARBA00023316"/>
    </source>
</evidence>
<dbReference type="GO" id="GO:0008360">
    <property type="term" value="P:regulation of cell shape"/>
    <property type="evidence" value="ECO:0007669"/>
    <property type="project" value="UniProtKB-KW"/>
</dbReference>
<keyword evidence="4" id="KW-0133">Cell shape</keyword>
<keyword evidence="12" id="KW-0121">Carboxypeptidase</keyword>
<feature type="active site" description="Proton acceptor" evidence="7">
    <location>
        <position position="61"/>
    </location>
</feature>
<comment type="similarity">
    <text evidence="1 9">Belongs to the peptidase S11 family.</text>
</comment>
<dbReference type="EMBL" id="DXHX01000118">
    <property type="protein sequence ID" value="HIV74908.1"/>
    <property type="molecule type" value="Genomic_DNA"/>
</dbReference>
<reference evidence="12" key="1">
    <citation type="journal article" date="2021" name="PeerJ">
        <title>Extensive microbial diversity within the chicken gut microbiome revealed by metagenomics and culture.</title>
        <authorList>
            <person name="Gilroy R."/>
            <person name="Ravi A."/>
            <person name="Getino M."/>
            <person name="Pursley I."/>
            <person name="Horton D.L."/>
            <person name="Alikhan N.F."/>
            <person name="Baker D."/>
            <person name="Gharbi K."/>
            <person name="Hall N."/>
            <person name="Watson M."/>
            <person name="Adriaenssens E.M."/>
            <person name="Foster-Nyarko E."/>
            <person name="Jarju S."/>
            <person name="Secka A."/>
            <person name="Antonio M."/>
            <person name="Oren A."/>
            <person name="Chaudhuri R.R."/>
            <person name="La Ragione R."/>
            <person name="Hildebrand F."/>
            <person name="Pallen M.J."/>
        </authorList>
    </citation>
    <scope>NUCLEOTIDE SEQUENCE</scope>
    <source>
        <strain evidence="12">CHK169-2315</strain>
    </source>
</reference>
<evidence type="ECO:0000256" key="3">
    <source>
        <dbReference type="ARBA" id="ARBA00022801"/>
    </source>
</evidence>
<dbReference type="InterPro" id="IPR012338">
    <property type="entry name" value="Beta-lactam/transpept-like"/>
</dbReference>
<dbReference type="GO" id="GO:0009252">
    <property type="term" value="P:peptidoglycan biosynthetic process"/>
    <property type="evidence" value="ECO:0007669"/>
    <property type="project" value="UniProtKB-KW"/>
</dbReference>
<dbReference type="Pfam" id="PF00768">
    <property type="entry name" value="Peptidase_S11"/>
    <property type="match status" value="1"/>
</dbReference>
<keyword evidence="2 10" id="KW-0732">Signal</keyword>
<name>A0A9D1TKM4_9BACI</name>
<evidence type="ECO:0000313" key="12">
    <source>
        <dbReference type="EMBL" id="HIV74908.1"/>
    </source>
</evidence>
<organism evidence="12 13">
    <name type="scientific">Candidatus Pseudogracilibacillus intestinigallinarum</name>
    <dbReference type="NCBI Taxonomy" id="2838742"/>
    <lineage>
        <taxon>Bacteria</taxon>
        <taxon>Bacillati</taxon>
        <taxon>Bacillota</taxon>
        <taxon>Bacilli</taxon>
        <taxon>Bacillales</taxon>
        <taxon>Bacillaceae</taxon>
        <taxon>Pseudogracilibacillus</taxon>
    </lineage>
</organism>
<evidence type="ECO:0000259" key="11">
    <source>
        <dbReference type="Pfam" id="PF00768"/>
    </source>
</evidence>
<dbReference type="PRINTS" id="PR00725">
    <property type="entry name" value="DADACBPTASE1"/>
</dbReference>
<sequence>MRIFLFVSIFIVLFLFPTSGLATNETFTLSAEHAIVMESESGKVLYDKDANVKKPIASITKIMTALIAIENGQLDDPVVISENAEQIHGSSLYLKKGEQMTLESLLYGLMLRSGNDASIAIAEHIGGSEEGFVAMMNEKAEKIGMTNTHFKNPHGLDEEDHYSTAYDMALLMREAIKHEQFQQISETKKYKPKEKDYPYINKNQLLHGMYDASTGGKTGFTKRSGRTLVSTAKKNKMTLIAVTLNAPDDWKDHMAMFETTFSTYSIFTLMKKGWFTVQNEGEQLHFYVRDDVIYPLQHNEKEALQMKVIWKKTNEGKKPYAQFHIEEEIIQTIPLEAKEKEEEPFYIKLKDWFLRWWK</sequence>
<dbReference type="InterPro" id="IPR001967">
    <property type="entry name" value="Peptidase_S11_N"/>
</dbReference>
<dbReference type="PANTHER" id="PTHR21581:SF33">
    <property type="entry name" value="D-ALANYL-D-ALANINE CARBOXYPEPTIDASE DACB"/>
    <property type="match status" value="1"/>
</dbReference>